<gene>
    <name evidence="6" type="ORF">PQ455_06115</name>
</gene>
<dbReference type="Proteomes" id="UP001220395">
    <property type="component" value="Chromosome"/>
</dbReference>
<comment type="similarity">
    <text evidence="2">Belongs to the bacterial solute-binding protein 5 family.</text>
</comment>
<dbReference type="EMBL" id="CP117411">
    <property type="protein sequence ID" value="WCT74796.1"/>
    <property type="molecule type" value="Genomic_DNA"/>
</dbReference>
<dbReference type="Gene3D" id="3.40.190.10">
    <property type="entry name" value="Periplasmic binding protein-like II"/>
    <property type="match status" value="1"/>
</dbReference>
<sequence length="450" mass="47352">MRRLLPLALLTLAGCGERAPEGPIDVSVIGNVGELPSPVRAPIDAATGLILGSIAQGLVRLDATGQIEAGLAARWDVSDDGLYYTFRIADGAPIDAEEAARLLRRAIDRRSDNLLKPVLGAIEEIVAVTPEVIEIRLSAPRADMLQLLAAPEMALARRGEGGGPFRLEKRDGPRFRLLLPQTPATPDADAEPPPPKVVTVHAEWASKAVARYVAGLGSLVTGGTFADLPLVAAAEVDARQLRYDPVHGLFGLRVMRGSGWLGDPANRLRLSRAIDRARIARLIGVPNLAPVAIAGGPPTAGAAPAPEEPLRIALPPGAGARLLFRQLQADWRRIGVAAEMTTLDDSTADIRLIDEVAPTEAEDWPIARFACASSGAAPCSADADSALDTARTAPSPEARAQAIADARAALDASGLFMGLTQPVRWSLVNPALTGWQENARGAHPLDQVGR</sequence>
<protein>
    <submittedName>
        <fullName evidence="6">ABC transporter substrate-binding protein</fullName>
    </submittedName>
</protein>
<dbReference type="RefSeq" id="WP_273690142.1">
    <property type="nucleotide sequence ID" value="NZ_CP117411.1"/>
</dbReference>
<evidence type="ECO:0000313" key="6">
    <source>
        <dbReference type="EMBL" id="WCT74796.1"/>
    </source>
</evidence>
<dbReference type="Gene3D" id="3.10.105.10">
    <property type="entry name" value="Dipeptide-binding Protein, Domain 3"/>
    <property type="match status" value="1"/>
</dbReference>
<reference evidence="6 7" key="1">
    <citation type="submission" date="2023-02" db="EMBL/GenBank/DDBJ databases">
        <title>Genome sequence of Sphingomonas naphthae.</title>
        <authorList>
            <person name="Kim S."/>
            <person name="Heo J."/>
            <person name="Kwon S.-W."/>
        </authorList>
    </citation>
    <scope>NUCLEOTIDE SEQUENCE [LARGE SCALE GENOMIC DNA]</scope>
    <source>
        <strain evidence="6 7">KACC 18716</strain>
    </source>
</reference>
<evidence type="ECO:0000256" key="4">
    <source>
        <dbReference type="ARBA" id="ARBA00022729"/>
    </source>
</evidence>
<comment type="subcellular location">
    <subcellularLocation>
        <location evidence="1">Periplasm</location>
    </subcellularLocation>
</comment>
<organism evidence="6 7">
    <name type="scientific">Sphingomonas naphthae</name>
    <dbReference type="NCBI Taxonomy" id="1813468"/>
    <lineage>
        <taxon>Bacteria</taxon>
        <taxon>Pseudomonadati</taxon>
        <taxon>Pseudomonadota</taxon>
        <taxon>Alphaproteobacteria</taxon>
        <taxon>Sphingomonadales</taxon>
        <taxon>Sphingomonadaceae</taxon>
        <taxon>Sphingomonas</taxon>
    </lineage>
</organism>
<dbReference type="Pfam" id="PF00496">
    <property type="entry name" value="SBP_bac_5"/>
    <property type="match status" value="1"/>
</dbReference>
<evidence type="ECO:0000256" key="1">
    <source>
        <dbReference type="ARBA" id="ARBA00004418"/>
    </source>
</evidence>
<keyword evidence="3" id="KW-0813">Transport</keyword>
<evidence type="ECO:0000313" key="7">
    <source>
        <dbReference type="Proteomes" id="UP001220395"/>
    </source>
</evidence>
<evidence type="ECO:0000259" key="5">
    <source>
        <dbReference type="Pfam" id="PF00496"/>
    </source>
</evidence>
<evidence type="ECO:0000256" key="3">
    <source>
        <dbReference type="ARBA" id="ARBA00022448"/>
    </source>
</evidence>
<name>A0ABY7TP83_9SPHN</name>
<dbReference type="InterPro" id="IPR039424">
    <property type="entry name" value="SBP_5"/>
</dbReference>
<feature type="domain" description="Solute-binding protein family 5" evidence="5">
    <location>
        <begin position="67"/>
        <end position="299"/>
    </location>
</feature>
<dbReference type="PANTHER" id="PTHR30290">
    <property type="entry name" value="PERIPLASMIC BINDING COMPONENT OF ABC TRANSPORTER"/>
    <property type="match status" value="1"/>
</dbReference>
<dbReference type="PROSITE" id="PS51257">
    <property type="entry name" value="PROKAR_LIPOPROTEIN"/>
    <property type="match status" value="1"/>
</dbReference>
<keyword evidence="4" id="KW-0732">Signal</keyword>
<dbReference type="InterPro" id="IPR000914">
    <property type="entry name" value="SBP_5_dom"/>
</dbReference>
<accession>A0ABY7TP83</accession>
<dbReference type="PANTHER" id="PTHR30290:SF10">
    <property type="entry name" value="PERIPLASMIC OLIGOPEPTIDE-BINDING PROTEIN-RELATED"/>
    <property type="match status" value="1"/>
</dbReference>
<evidence type="ECO:0000256" key="2">
    <source>
        <dbReference type="ARBA" id="ARBA00005695"/>
    </source>
</evidence>
<keyword evidence="7" id="KW-1185">Reference proteome</keyword>
<dbReference type="SUPFAM" id="SSF53850">
    <property type="entry name" value="Periplasmic binding protein-like II"/>
    <property type="match status" value="1"/>
</dbReference>
<proteinExistence type="inferred from homology"/>